<keyword evidence="2" id="KW-1185">Reference proteome</keyword>
<name>W7T3Z7_9STRA</name>
<dbReference type="EMBL" id="AZIL01002388">
    <property type="protein sequence ID" value="EWM21705.1"/>
    <property type="molecule type" value="Genomic_DNA"/>
</dbReference>
<protein>
    <submittedName>
        <fullName evidence="1">Uncharacterized protein</fullName>
    </submittedName>
</protein>
<gene>
    <name evidence="1" type="ORF">Naga_101179g1</name>
</gene>
<comment type="caution">
    <text evidence="1">The sequence shown here is derived from an EMBL/GenBank/DDBJ whole genome shotgun (WGS) entry which is preliminary data.</text>
</comment>
<accession>W7T3Z7</accession>
<proteinExistence type="predicted"/>
<dbReference type="Proteomes" id="UP000019335">
    <property type="component" value="Unassembled WGS sequence"/>
</dbReference>
<reference evidence="1 2" key="1">
    <citation type="journal article" date="2014" name="Mol. Plant">
        <title>Chromosome Scale Genome Assembly and Transcriptome Profiling of Nannochloropsis gaditana in Nitrogen Depletion.</title>
        <authorList>
            <person name="Corteggiani Carpinelli E."/>
            <person name="Telatin A."/>
            <person name="Vitulo N."/>
            <person name="Forcato C."/>
            <person name="D'Angelo M."/>
            <person name="Schiavon R."/>
            <person name="Vezzi A."/>
            <person name="Giacometti G.M."/>
            <person name="Morosinotto T."/>
            <person name="Valle G."/>
        </authorList>
    </citation>
    <scope>NUCLEOTIDE SEQUENCE [LARGE SCALE GENOMIC DNA]</scope>
    <source>
        <strain evidence="1 2">B-31</strain>
    </source>
</reference>
<organism evidence="1 2">
    <name type="scientific">Nannochloropsis gaditana</name>
    <dbReference type="NCBI Taxonomy" id="72520"/>
    <lineage>
        <taxon>Eukaryota</taxon>
        <taxon>Sar</taxon>
        <taxon>Stramenopiles</taxon>
        <taxon>Ochrophyta</taxon>
        <taxon>Eustigmatophyceae</taxon>
        <taxon>Eustigmatales</taxon>
        <taxon>Monodopsidaceae</taxon>
        <taxon>Nannochloropsis</taxon>
    </lineage>
</organism>
<sequence>METVTTDDSVVKEYNPYREAELMERREIVISYMGGNMNRSMREILKFRIAQKKILYQVISDICHTMYGLGLGKFPVSPLCPRVHFCCGFCLFPLPWECLFLRFLPVLPQL</sequence>
<dbReference type="AlphaFoldDB" id="W7T3Z7"/>
<evidence type="ECO:0000313" key="1">
    <source>
        <dbReference type="EMBL" id="EWM21705.1"/>
    </source>
</evidence>
<evidence type="ECO:0000313" key="2">
    <source>
        <dbReference type="Proteomes" id="UP000019335"/>
    </source>
</evidence>